<feature type="non-terminal residue" evidence="1">
    <location>
        <position position="120"/>
    </location>
</feature>
<organism evidence="1">
    <name type="scientific">human gut metagenome</name>
    <dbReference type="NCBI Taxonomy" id="408170"/>
    <lineage>
        <taxon>unclassified sequences</taxon>
        <taxon>metagenomes</taxon>
        <taxon>organismal metagenomes</taxon>
    </lineage>
</organism>
<dbReference type="EMBL" id="AZMM01009878">
    <property type="protein sequence ID" value="ETJ35776.1"/>
    <property type="molecule type" value="Genomic_DNA"/>
</dbReference>
<dbReference type="AlphaFoldDB" id="W1Y057"/>
<evidence type="ECO:0000313" key="1">
    <source>
        <dbReference type="EMBL" id="ETJ35776.1"/>
    </source>
</evidence>
<gene>
    <name evidence="1" type="ORF">Q604_UNBC09878G0001</name>
</gene>
<accession>W1Y057</accession>
<protein>
    <submittedName>
        <fullName evidence="1">Uncharacterized protein</fullName>
    </submittedName>
</protein>
<proteinExistence type="predicted"/>
<comment type="caution">
    <text evidence="1">The sequence shown here is derived from an EMBL/GenBank/DDBJ whole genome shotgun (WGS) entry which is preliminary data.</text>
</comment>
<reference evidence="1" key="1">
    <citation type="submission" date="2013-12" db="EMBL/GenBank/DDBJ databases">
        <title>A Varibaculum cambriense genome reconstructed from a premature infant gut community with otherwise low bacterial novelty that shifts toward anaerobic metabolism during the third week of life.</title>
        <authorList>
            <person name="Brown C.T."/>
            <person name="Sharon I."/>
            <person name="Thomas B.C."/>
            <person name="Castelle C.J."/>
            <person name="Morowitz M.J."/>
            <person name="Banfield J.F."/>
        </authorList>
    </citation>
    <scope>NUCLEOTIDE SEQUENCE</scope>
</reference>
<sequence>MEVENWCLEVFPIVSEYYFFRDTMDSLNPEKIINFNSIEENDNLNFQITFSALDLVRNPHVDSDSIYLVFLFYDKLSDNNVNINNVWAIEFNEKQMKSSSESLRFSLKKATLNLKSKNYN</sequence>
<name>W1Y057_9ZZZZ</name>